<keyword evidence="2" id="KW-1185">Reference proteome</keyword>
<dbReference type="Pfam" id="PF14123">
    <property type="entry name" value="DUF4290"/>
    <property type="match status" value="1"/>
</dbReference>
<dbReference type="OrthoDB" id="1495014at2"/>
<dbReference type="InterPro" id="IPR025632">
    <property type="entry name" value="DUF4290"/>
</dbReference>
<protein>
    <recommendedName>
        <fullName evidence="3">DUF4290 domain-containing protein</fullName>
    </recommendedName>
</protein>
<reference evidence="2" key="1">
    <citation type="submission" date="2016-11" db="EMBL/GenBank/DDBJ databases">
        <authorList>
            <person name="Varghese N."/>
            <person name="Submissions S."/>
        </authorList>
    </citation>
    <scope>NUCLEOTIDE SEQUENCE [LARGE SCALE GENOMIC DNA]</scope>
    <source>
        <strain evidence="2">DSM 22212</strain>
    </source>
</reference>
<gene>
    <name evidence="1" type="ORF">SAMN04488087_0994</name>
</gene>
<name>A0A1M6RXJ9_9BACT</name>
<accession>A0A1M6RXJ9</accession>
<evidence type="ECO:0008006" key="3">
    <source>
        <dbReference type="Google" id="ProtNLM"/>
    </source>
</evidence>
<dbReference type="AlphaFoldDB" id="A0A1M6RXJ9"/>
<sequence length="99" mass="11862">MTYYREKMIDRQVGRNAELFAQAIARLDSPEKRYPYLRILVSLIEQAHPEWNQAPHKDRQIAQLVYLMSKGQLDMDEVAEVVRVRDEERGYFYDSERAR</sequence>
<evidence type="ECO:0000313" key="1">
    <source>
        <dbReference type="EMBL" id="SHK37029.1"/>
    </source>
</evidence>
<dbReference type="EMBL" id="FRAU01000002">
    <property type="protein sequence ID" value="SHK37029.1"/>
    <property type="molecule type" value="Genomic_DNA"/>
</dbReference>
<organism evidence="1 2">
    <name type="scientific">Rhodothermus profundi</name>
    <dbReference type="NCBI Taxonomy" id="633813"/>
    <lineage>
        <taxon>Bacteria</taxon>
        <taxon>Pseudomonadati</taxon>
        <taxon>Rhodothermota</taxon>
        <taxon>Rhodothermia</taxon>
        <taxon>Rhodothermales</taxon>
        <taxon>Rhodothermaceae</taxon>
        <taxon>Rhodothermus</taxon>
    </lineage>
</organism>
<proteinExistence type="predicted"/>
<evidence type="ECO:0000313" key="2">
    <source>
        <dbReference type="Proteomes" id="UP000185812"/>
    </source>
</evidence>
<dbReference type="Proteomes" id="UP000185812">
    <property type="component" value="Unassembled WGS sequence"/>
</dbReference>
<dbReference type="RefSeq" id="WP_072714845.1">
    <property type="nucleotide sequence ID" value="NZ_FRAU01000002.1"/>
</dbReference>